<reference evidence="3" key="2">
    <citation type="submission" date="2023-01" db="EMBL/GenBank/DDBJ databases">
        <title>Draft genome sequence of Portibacter lacus strain NBRC 108769.</title>
        <authorList>
            <person name="Sun Q."/>
            <person name="Mori K."/>
        </authorList>
    </citation>
    <scope>NUCLEOTIDE SEQUENCE</scope>
    <source>
        <strain evidence="3">NBRC 108769</strain>
    </source>
</reference>
<sequence length="260" mass="28924">MIGSPLTIKQKKEVKIAMAQILCIDGDRTGNFVRIENALIDASKQEVDIVVFPESAILGWQNPDAHQLADPIPGNDSRRLCELAKKYEVFICIGLDEKDGDQLYDSAILIDDTGHIILKHRKFNVLPELMTPPYSIGEDLNVVETKFGTIGMLICADSFMNNLLDSMKMKAPDLMLIPYGWAAPEKDWPEHGKELEKVVKNASKVIDCPVVGTDLIGRISKGPWTGLVYGGQSVAYDHRDDTTIIGKDRDRDIVVFTLEL</sequence>
<dbReference type="PANTHER" id="PTHR43674">
    <property type="entry name" value="NITRILASE C965.09-RELATED"/>
    <property type="match status" value="1"/>
</dbReference>
<dbReference type="Proteomes" id="UP001156666">
    <property type="component" value="Unassembled WGS sequence"/>
</dbReference>
<feature type="domain" description="CN hydrolase" evidence="2">
    <location>
        <begin position="14"/>
        <end position="260"/>
    </location>
</feature>
<dbReference type="GO" id="GO:0033388">
    <property type="term" value="P:putrescine biosynthetic process from arginine"/>
    <property type="evidence" value="ECO:0007669"/>
    <property type="project" value="TreeGrafter"/>
</dbReference>
<gene>
    <name evidence="3" type="ORF">GCM10007940_06340</name>
</gene>
<evidence type="ECO:0000313" key="3">
    <source>
        <dbReference type="EMBL" id="GLR16019.1"/>
    </source>
</evidence>
<proteinExistence type="predicted"/>
<comment type="caution">
    <text evidence="3">The sequence shown here is derived from an EMBL/GenBank/DDBJ whole genome shotgun (WGS) entry which is preliminary data.</text>
</comment>
<dbReference type="Pfam" id="PF00795">
    <property type="entry name" value="CN_hydrolase"/>
    <property type="match status" value="1"/>
</dbReference>
<keyword evidence="4" id="KW-1185">Reference proteome</keyword>
<accession>A0AA37WDU6</accession>
<organism evidence="3 4">
    <name type="scientific">Portibacter lacus</name>
    <dbReference type="NCBI Taxonomy" id="1099794"/>
    <lineage>
        <taxon>Bacteria</taxon>
        <taxon>Pseudomonadati</taxon>
        <taxon>Bacteroidota</taxon>
        <taxon>Saprospiria</taxon>
        <taxon>Saprospirales</taxon>
        <taxon>Haliscomenobacteraceae</taxon>
        <taxon>Portibacter</taxon>
    </lineage>
</organism>
<reference evidence="3" key="1">
    <citation type="journal article" date="2014" name="Int. J. Syst. Evol. Microbiol.">
        <title>Complete genome sequence of Corynebacterium casei LMG S-19264T (=DSM 44701T), isolated from a smear-ripened cheese.</title>
        <authorList>
            <consortium name="US DOE Joint Genome Institute (JGI-PGF)"/>
            <person name="Walter F."/>
            <person name="Albersmeier A."/>
            <person name="Kalinowski J."/>
            <person name="Ruckert C."/>
        </authorList>
    </citation>
    <scope>NUCLEOTIDE SEQUENCE</scope>
    <source>
        <strain evidence="3">NBRC 108769</strain>
    </source>
</reference>
<dbReference type="SUPFAM" id="SSF56317">
    <property type="entry name" value="Carbon-nitrogen hydrolase"/>
    <property type="match status" value="1"/>
</dbReference>
<evidence type="ECO:0000259" key="2">
    <source>
        <dbReference type="PROSITE" id="PS50263"/>
    </source>
</evidence>
<protein>
    <submittedName>
        <fullName evidence="3">Beta-alanine synthetase</fullName>
    </submittedName>
</protein>
<dbReference type="AlphaFoldDB" id="A0AA37WDU6"/>
<dbReference type="CDD" id="cd07197">
    <property type="entry name" value="nitrilase"/>
    <property type="match status" value="1"/>
</dbReference>
<dbReference type="InterPro" id="IPR036526">
    <property type="entry name" value="C-N_Hydrolase_sf"/>
</dbReference>
<dbReference type="EMBL" id="BSOH01000002">
    <property type="protein sequence ID" value="GLR16019.1"/>
    <property type="molecule type" value="Genomic_DNA"/>
</dbReference>
<dbReference type="GO" id="GO:0050126">
    <property type="term" value="F:N-carbamoylputrescine amidase activity"/>
    <property type="evidence" value="ECO:0007669"/>
    <property type="project" value="TreeGrafter"/>
</dbReference>
<name>A0AA37WDU6_9BACT</name>
<evidence type="ECO:0000313" key="4">
    <source>
        <dbReference type="Proteomes" id="UP001156666"/>
    </source>
</evidence>
<dbReference type="InterPro" id="IPR050345">
    <property type="entry name" value="Aliph_Amidase/BUP"/>
</dbReference>
<evidence type="ECO:0000256" key="1">
    <source>
        <dbReference type="ARBA" id="ARBA00022801"/>
    </source>
</evidence>
<dbReference type="RefSeq" id="WP_284283294.1">
    <property type="nucleotide sequence ID" value="NZ_BSOH01000002.1"/>
</dbReference>
<keyword evidence="1" id="KW-0378">Hydrolase</keyword>
<dbReference type="PROSITE" id="PS50263">
    <property type="entry name" value="CN_HYDROLASE"/>
    <property type="match status" value="1"/>
</dbReference>
<dbReference type="InterPro" id="IPR003010">
    <property type="entry name" value="C-N_Hydrolase"/>
</dbReference>
<dbReference type="PANTHER" id="PTHR43674:SF2">
    <property type="entry name" value="BETA-UREIDOPROPIONASE"/>
    <property type="match status" value="1"/>
</dbReference>
<dbReference type="Gene3D" id="3.60.110.10">
    <property type="entry name" value="Carbon-nitrogen hydrolase"/>
    <property type="match status" value="1"/>
</dbReference>